<dbReference type="AlphaFoldDB" id="A0A9X5FC84"/>
<dbReference type="SUPFAM" id="SSF82649">
    <property type="entry name" value="SufE/NifU"/>
    <property type="match status" value="1"/>
</dbReference>
<sequence length="185" mass="19267">MEQLYQQVILDHAKTPHGRGLVDAAPGRACGESHQINPTCGDEVTLRVTVDAADDGALTLGSVTWEGQGCSISQASLSVMTELVEGGSVQQAEQLGDLFRDLMGTRGKGLDDDTAEDLLGDASAFTGVSRYPARIKCALLGWAALRDALVRTDTLGRDASATIAATASAPHTTTSNPAPDSQEIS</sequence>
<dbReference type="GO" id="GO:0051536">
    <property type="term" value="F:iron-sulfur cluster binding"/>
    <property type="evidence" value="ECO:0007669"/>
    <property type="project" value="InterPro"/>
</dbReference>
<dbReference type="InterPro" id="IPR002871">
    <property type="entry name" value="NIF_FeS_clus_asmbl_NifU_N"/>
</dbReference>
<proteinExistence type="predicted"/>
<name>A0A9X5FC84_9MICO</name>
<dbReference type="Gene3D" id="3.90.1010.10">
    <property type="match status" value="1"/>
</dbReference>
<accession>A0A9X5FC84</accession>
<gene>
    <name evidence="3" type="ORF">HF995_09590</name>
</gene>
<dbReference type="Proteomes" id="UP000774283">
    <property type="component" value="Unassembled WGS sequence"/>
</dbReference>
<organism evidence="3 4">
    <name type="scientific">Sanguibacter hominis ATCC BAA-789</name>
    <dbReference type="NCBI Taxonomy" id="1312740"/>
    <lineage>
        <taxon>Bacteria</taxon>
        <taxon>Bacillati</taxon>
        <taxon>Actinomycetota</taxon>
        <taxon>Actinomycetes</taxon>
        <taxon>Micrococcales</taxon>
        <taxon>Sanguibacteraceae</taxon>
        <taxon>Sanguibacter</taxon>
    </lineage>
</organism>
<dbReference type="GO" id="GO:0016226">
    <property type="term" value="P:iron-sulfur cluster assembly"/>
    <property type="evidence" value="ECO:0007669"/>
    <property type="project" value="InterPro"/>
</dbReference>
<feature type="domain" description="NIF system FeS cluster assembly NifU N-terminal" evidence="2">
    <location>
        <begin position="5"/>
        <end position="137"/>
    </location>
</feature>
<evidence type="ECO:0000256" key="1">
    <source>
        <dbReference type="SAM" id="MobiDB-lite"/>
    </source>
</evidence>
<evidence type="ECO:0000313" key="3">
    <source>
        <dbReference type="EMBL" id="NKX93520.1"/>
    </source>
</evidence>
<evidence type="ECO:0000259" key="2">
    <source>
        <dbReference type="Pfam" id="PF01592"/>
    </source>
</evidence>
<feature type="compositionally biased region" description="Low complexity" evidence="1">
    <location>
        <begin position="166"/>
        <end position="179"/>
    </location>
</feature>
<dbReference type="GO" id="GO:0005506">
    <property type="term" value="F:iron ion binding"/>
    <property type="evidence" value="ECO:0007669"/>
    <property type="project" value="InterPro"/>
</dbReference>
<reference evidence="3 4" key="1">
    <citation type="submission" date="2020-04" db="EMBL/GenBank/DDBJ databases">
        <title>MicrobeNet Type strains.</title>
        <authorList>
            <person name="Nicholson A.C."/>
        </authorList>
    </citation>
    <scope>NUCLEOTIDE SEQUENCE [LARGE SCALE GENOMIC DNA]</scope>
    <source>
        <strain evidence="3 4">ATCC BAA-789</strain>
    </source>
</reference>
<comment type="caution">
    <text evidence="3">The sequence shown here is derived from an EMBL/GenBank/DDBJ whole genome shotgun (WGS) entry which is preliminary data.</text>
</comment>
<feature type="region of interest" description="Disordered" evidence="1">
    <location>
        <begin position="166"/>
        <end position="185"/>
    </location>
</feature>
<dbReference type="NCBIfam" id="TIGR01994">
    <property type="entry name" value="SUF_scaf_2"/>
    <property type="match status" value="1"/>
</dbReference>
<keyword evidence="4" id="KW-1185">Reference proteome</keyword>
<dbReference type="EMBL" id="JAAXOW010000002">
    <property type="protein sequence ID" value="NKX93520.1"/>
    <property type="molecule type" value="Genomic_DNA"/>
</dbReference>
<dbReference type="CDD" id="cd06664">
    <property type="entry name" value="IscU_like"/>
    <property type="match status" value="1"/>
</dbReference>
<protein>
    <submittedName>
        <fullName evidence="3">SUF system NifU family Fe-S cluster assembly protein</fullName>
    </submittedName>
</protein>
<evidence type="ECO:0000313" key="4">
    <source>
        <dbReference type="Proteomes" id="UP000774283"/>
    </source>
</evidence>
<dbReference type="PANTHER" id="PTHR10093">
    <property type="entry name" value="IRON-SULFUR CLUSTER ASSEMBLY ENZYME NIFU HOMOLOG"/>
    <property type="match status" value="1"/>
</dbReference>
<dbReference type="Pfam" id="PF01592">
    <property type="entry name" value="NifU_N"/>
    <property type="match status" value="1"/>
</dbReference>